<comment type="caution">
    <text evidence="5">The sequence shown here is derived from an EMBL/GenBank/DDBJ whole genome shotgun (WGS) entry which is preliminary data.</text>
</comment>
<feature type="domain" description="Glycosyltransferase 2-like" evidence="4">
    <location>
        <begin position="6"/>
        <end position="129"/>
    </location>
</feature>
<organism evidence="5 6">
    <name type="scientific">Marinomonas balearica</name>
    <dbReference type="NCBI Taxonomy" id="491947"/>
    <lineage>
        <taxon>Bacteria</taxon>
        <taxon>Pseudomonadati</taxon>
        <taxon>Pseudomonadota</taxon>
        <taxon>Gammaproteobacteria</taxon>
        <taxon>Oceanospirillales</taxon>
        <taxon>Oceanospirillaceae</taxon>
        <taxon>Marinomonas</taxon>
    </lineage>
</organism>
<evidence type="ECO:0000256" key="3">
    <source>
        <dbReference type="ARBA" id="ARBA00022679"/>
    </source>
</evidence>
<evidence type="ECO:0000313" key="6">
    <source>
        <dbReference type="Proteomes" id="UP000294656"/>
    </source>
</evidence>
<dbReference type="GO" id="GO:0016757">
    <property type="term" value="F:glycosyltransferase activity"/>
    <property type="evidence" value="ECO:0007669"/>
    <property type="project" value="UniProtKB-KW"/>
</dbReference>
<dbReference type="Gene3D" id="3.90.550.10">
    <property type="entry name" value="Spore Coat Polysaccharide Biosynthesis Protein SpsA, Chain A"/>
    <property type="match status" value="1"/>
</dbReference>
<dbReference type="InterPro" id="IPR001173">
    <property type="entry name" value="Glyco_trans_2-like"/>
</dbReference>
<evidence type="ECO:0000313" key="5">
    <source>
        <dbReference type="EMBL" id="TDO97196.1"/>
    </source>
</evidence>
<sequence length="314" mass="35716">MKIAAVIVTYNRLEKLKNTVACSLGEALDKIIIVDNASTDGTGEWLSQQADSRLVCLHLEQNIGGSGGFSKGFAKALELNVDWLVCYDDDAFPQNGAIAEFRHFSEKNIDSTLAGVAAAVYGPDGSIMEMNRPSFHPFKSLIQSAKTLCFGRKGFHIPDSYYQKQEPQSIQASSFVGCFVRCSSIRDKLDLPRTELFIYADDILYTLNMAQRGYKHYFVPTIRFTHDCETVSQRKKYTPLWKAYYTYRNGIELYRVTSGWLFPFVMAVKAVSWTKNATLYEEKSKYLALTFEAIKHGLMRDFSQNHQTLLEKYK</sequence>
<evidence type="ECO:0000256" key="1">
    <source>
        <dbReference type="ARBA" id="ARBA00006739"/>
    </source>
</evidence>
<gene>
    <name evidence="5" type="ORF">DFP79_2008</name>
</gene>
<dbReference type="RefSeq" id="WP_133503795.1">
    <property type="nucleotide sequence ID" value="NZ_SNXC01000012.1"/>
</dbReference>
<keyword evidence="6" id="KW-1185">Reference proteome</keyword>
<dbReference type="Pfam" id="PF00535">
    <property type="entry name" value="Glycos_transf_2"/>
    <property type="match status" value="1"/>
</dbReference>
<protein>
    <submittedName>
        <fullName evidence="5">GT2 family glycosyltransferase</fullName>
    </submittedName>
</protein>
<dbReference type="InterPro" id="IPR029044">
    <property type="entry name" value="Nucleotide-diphossugar_trans"/>
</dbReference>
<proteinExistence type="inferred from homology"/>
<dbReference type="SUPFAM" id="SSF53448">
    <property type="entry name" value="Nucleotide-diphospho-sugar transferases"/>
    <property type="match status" value="1"/>
</dbReference>
<name>A0A4R6M7Q9_9GAMM</name>
<dbReference type="EMBL" id="SNXC01000012">
    <property type="protein sequence ID" value="TDO97196.1"/>
    <property type="molecule type" value="Genomic_DNA"/>
</dbReference>
<dbReference type="PANTHER" id="PTHR43179:SF12">
    <property type="entry name" value="GALACTOFURANOSYLTRANSFERASE GLFT2"/>
    <property type="match status" value="1"/>
</dbReference>
<reference evidence="5 6" key="1">
    <citation type="submission" date="2019-03" db="EMBL/GenBank/DDBJ databases">
        <title>Genomic Encyclopedia of Type Strains, Phase III (KMG-III): the genomes of soil and plant-associated and newly described type strains.</title>
        <authorList>
            <person name="Whitman W."/>
        </authorList>
    </citation>
    <scope>NUCLEOTIDE SEQUENCE [LARGE SCALE GENOMIC DNA]</scope>
    <source>
        <strain evidence="5 6">CECT 7378</strain>
    </source>
</reference>
<accession>A0A4R6M7Q9</accession>
<dbReference type="OrthoDB" id="7665907at2"/>
<dbReference type="PANTHER" id="PTHR43179">
    <property type="entry name" value="RHAMNOSYLTRANSFERASE WBBL"/>
    <property type="match status" value="1"/>
</dbReference>
<evidence type="ECO:0000256" key="2">
    <source>
        <dbReference type="ARBA" id="ARBA00022676"/>
    </source>
</evidence>
<dbReference type="Proteomes" id="UP000294656">
    <property type="component" value="Unassembled WGS sequence"/>
</dbReference>
<comment type="similarity">
    <text evidence="1">Belongs to the glycosyltransferase 2 family.</text>
</comment>
<keyword evidence="2" id="KW-0328">Glycosyltransferase</keyword>
<evidence type="ECO:0000259" key="4">
    <source>
        <dbReference type="Pfam" id="PF00535"/>
    </source>
</evidence>
<keyword evidence="3 5" id="KW-0808">Transferase</keyword>
<dbReference type="AlphaFoldDB" id="A0A4R6M7Q9"/>